<evidence type="ECO:0000313" key="2">
    <source>
        <dbReference type="EMBL" id="MBW4562910.1"/>
    </source>
</evidence>
<reference evidence="2" key="1">
    <citation type="submission" date="2021-05" db="EMBL/GenBank/DDBJ databases">
        <authorList>
            <person name="Pietrasiak N."/>
            <person name="Ward R."/>
            <person name="Stajich J.E."/>
            <person name="Kurbessoian T."/>
        </authorList>
    </citation>
    <scope>NUCLEOTIDE SEQUENCE</scope>
    <source>
        <strain evidence="2">JT2-VF2</strain>
    </source>
</reference>
<dbReference type="Gene3D" id="2.50.20.30">
    <property type="match status" value="1"/>
</dbReference>
<organism evidence="2 3">
    <name type="scientific">Mojavia pulchra JT2-VF2</name>
    <dbReference type="NCBI Taxonomy" id="287848"/>
    <lineage>
        <taxon>Bacteria</taxon>
        <taxon>Bacillati</taxon>
        <taxon>Cyanobacteriota</taxon>
        <taxon>Cyanophyceae</taxon>
        <taxon>Nostocales</taxon>
        <taxon>Nostocaceae</taxon>
    </lineage>
</organism>
<dbReference type="Proteomes" id="UP000715781">
    <property type="component" value="Unassembled WGS sequence"/>
</dbReference>
<evidence type="ECO:0000313" key="3">
    <source>
        <dbReference type="Proteomes" id="UP000715781"/>
    </source>
</evidence>
<accession>A0A951UI57</accession>
<evidence type="ECO:0000259" key="1">
    <source>
        <dbReference type="Pfam" id="PF18234"/>
    </source>
</evidence>
<dbReference type="InterPro" id="IPR040857">
    <property type="entry name" value="VioE_dom"/>
</dbReference>
<dbReference type="EMBL" id="JAHHHN010000009">
    <property type="protein sequence ID" value="MBW4562910.1"/>
    <property type="molecule type" value="Genomic_DNA"/>
</dbReference>
<dbReference type="InterPro" id="IPR038642">
    <property type="entry name" value="VioE_sf"/>
</dbReference>
<comment type="caution">
    <text evidence="2">The sequence shown here is derived from an EMBL/GenBank/DDBJ whole genome shotgun (WGS) entry which is preliminary data.</text>
</comment>
<gene>
    <name evidence="2" type="primary">vioE</name>
    <name evidence="2" type="ORF">KME32_17525</name>
</gene>
<sequence>MNKNHNFQPPLLPVQWSSAYITYWSPMKQGNFISSGSVWFDYESEVYRIDGIFNPWDVEKTGYQLWMSEVTFYGQGKSLVYKLPYHIKQEDDVTEAFSYDVAELEAQEVKANNSIVPRDILITGKATFKGTEQILGIEVDCWEFDRDNSFNMHRFYLKKGSNELVRMQQFKNGQMLIRDLPNPSTEQIDQKVFKY</sequence>
<dbReference type="Pfam" id="PF18234">
    <property type="entry name" value="VioE"/>
    <property type="match status" value="1"/>
</dbReference>
<dbReference type="AlphaFoldDB" id="A0A951UI57"/>
<name>A0A951UI57_9NOST</name>
<proteinExistence type="predicted"/>
<reference evidence="2" key="2">
    <citation type="journal article" date="2022" name="Microbiol. Resour. Announc.">
        <title>Metagenome Sequencing to Explore Phylogenomics of Terrestrial Cyanobacteria.</title>
        <authorList>
            <person name="Ward R.D."/>
            <person name="Stajich J.E."/>
            <person name="Johansen J.R."/>
            <person name="Huntemann M."/>
            <person name="Clum A."/>
            <person name="Foster B."/>
            <person name="Foster B."/>
            <person name="Roux S."/>
            <person name="Palaniappan K."/>
            <person name="Varghese N."/>
            <person name="Mukherjee S."/>
            <person name="Reddy T.B.K."/>
            <person name="Daum C."/>
            <person name="Copeland A."/>
            <person name="Chen I.A."/>
            <person name="Ivanova N.N."/>
            <person name="Kyrpides N.C."/>
            <person name="Shapiro N."/>
            <person name="Eloe-Fadrosh E.A."/>
            <person name="Pietrasiak N."/>
        </authorList>
    </citation>
    <scope>NUCLEOTIDE SEQUENCE</scope>
    <source>
        <strain evidence="2">JT2-VF2</strain>
    </source>
</reference>
<protein>
    <submittedName>
        <fullName evidence="2">Violacein biosynthesis enzyme VioE</fullName>
    </submittedName>
</protein>
<feature type="domain" description="VioE" evidence="1">
    <location>
        <begin position="9"/>
        <end position="193"/>
    </location>
</feature>